<dbReference type="InterPro" id="IPR033134">
    <property type="entry name" value="Asp/Glu_racemase_AS_2"/>
</dbReference>
<name>A0A6I2GX85_9LACT</name>
<dbReference type="Pfam" id="PF01177">
    <property type="entry name" value="Asp_Glu_race"/>
    <property type="match status" value="1"/>
</dbReference>
<evidence type="ECO:0000256" key="3">
    <source>
        <dbReference type="ARBA" id="ARBA00022960"/>
    </source>
</evidence>
<dbReference type="GO" id="GO:0071555">
    <property type="term" value="P:cell wall organization"/>
    <property type="evidence" value="ECO:0007669"/>
    <property type="project" value="UniProtKB-KW"/>
</dbReference>
<dbReference type="Proteomes" id="UP000430975">
    <property type="component" value="Unassembled WGS sequence"/>
</dbReference>
<evidence type="ECO:0000313" key="9">
    <source>
        <dbReference type="EMBL" id="MRI82550.1"/>
    </source>
</evidence>
<evidence type="ECO:0000256" key="5">
    <source>
        <dbReference type="ARBA" id="ARBA00023235"/>
    </source>
</evidence>
<evidence type="ECO:0000313" key="10">
    <source>
        <dbReference type="EMBL" id="MRI84963.1"/>
    </source>
</evidence>
<dbReference type="InterPro" id="IPR004391">
    <property type="entry name" value="Glu_race"/>
</dbReference>
<proteinExistence type="inferred from homology"/>
<reference evidence="12 14" key="2">
    <citation type="submission" date="2019-11" db="EMBL/GenBank/DDBJ databases">
        <title>Characterisation of Fundicoccus ignavus gen. nov. sp. nov., a novel genus of the family Aerococcaceae isolated from bulk tank milk.</title>
        <authorList>
            <person name="Siebert A."/>
            <person name="Huptas C."/>
            <person name="Wenning M."/>
            <person name="Scherer S."/>
            <person name="Doll E.V."/>
        </authorList>
    </citation>
    <scope>NUCLEOTIDE SEQUENCE [LARGE SCALE GENOMIC DNA]</scope>
    <source>
        <strain evidence="9 14">DSM 109653</strain>
        <strain evidence="10 12">WS4759</strain>
    </source>
</reference>
<dbReference type="InterPro" id="IPR015942">
    <property type="entry name" value="Asp/Glu/hydantoin_racemase"/>
</dbReference>
<evidence type="ECO:0000313" key="13">
    <source>
        <dbReference type="Proteomes" id="UP000440066"/>
    </source>
</evidence>
<dbReference type="GO" id="GO:0008881">
    <property type="term" value="F:glutamate racemase activity"/>
    <property type="evidence" value="ECO:0007669"/>
    <property type="project" value="UniProtKB-UniRule"/>
</dbReference>
<evidence type="ECO:0000256" key="2">
    <source>
        <dbReference type="ARBA" id="ARBA00013090"/>
    </source>
</evidence>
<dbReference type="EMBL" id="WJQR01000013">
    <property type="protein sequence ID" value="MRI82550.1"/>
    <property type="molecule type" value="Genomic_DNA"/>
</dbReference>
<evidence type="ECO:0000256" key="1">
    <source>
        <dbReference type="ARBA" id="ARBA00001602"/>
    </source>
</evidence>
<dbReference type="UniPathway" id="UPA00219"/>
<sequence>MKNLPIGFIDSGVGGLTVVKQSLRQLPNESIIYLGDNARCPYGPRPLEEVKKYIWQLTNFLREKGIKMLVIACNTGTAAALDDIRATLAIPVVGVIHPGSRAAIKHTVNNRIGIIGTQGTINSELYELVLKEKVEHLSVTSVACPEFVEIAESTMFNDSDIQTIVEKRLKAFEQTDIDTLVLGCTHYPLLSETIQSTIGDKVHLIDSGKETINEVSTLLDYFNLSRSADDAINEPATQEYYTTGNTEQFSKIASQWLEQAKPNVKQAFIKGEIVVESDYSQP</sequence>
<protein>
    <recommendedName>
        <fullName evidence="7 8">Glutamate racemase</fullName>
        <ecNumber evidence="2 8">5.1.1.3</ecNumber>
    </recommendedName>
</protein>
<keyword evidence="12" id="KW-1185">Reference proteome</keyword>
<dbReference type="EC" id="5.1.1.3" evidence="2 8"/>
<accession>A0A6I2GX85</accession>
<feature type="active site" description="Proton donor/acceptor" evidence="8">
    <location>
        <position position="73"/>
    </location>
</feature>
<evidence type="ECO:0000313" key="14">
    <source>
        <dbReference type="Proteomes" id="UP000469870"/>
    </source>
</evidence>
<feature type="binding site" evidence="8">
    <location>
        <begin position="74"/>
        <end position="75"/>
    </location>
    <ligand>
        <name>substrate</name>
    </ligand>
</feature>
<dbReference type="NCBIfam" id="NF002035">
    <property type="entry name" value="PRK00865.1-3"/>
    <property type="match status" value="1"/>
</dbReference>
<dbReference type="SUPFAM" id="SSF53681">
    <property type="entry name" value="Aspartate/glutamate racemase"/>
    <property type="match status" value="2"/>
</dbReference>
<comment type="function">
    <text evidence="8">Provides the (R)-glutamate required for cell wall biosynthesis.</text>
</comment>
<evidence type="ECO:0000256" key="6">
    <source>
        <dbReference type="ARBA" id="ARBA00023316"/>
    </source>
</evidence>
<feature type="binding site" evidence="8">
    <location>
        <begin position="10"/>
        <end position="11"/>
    </location>
    <ligand>
        <name>substrate</name>
    </ligand>
</feature>
<organism evidence="10 12">
    <name type="scientific">Fundicoccus ignavus</name>
    <dbReference type="NCBI Taxonomy" id="2664442"/>
    <lineage>
        <taxon>Bacteria</taxon>
        <taxon>Bacillati</taxon>
        <taxon>Bacillota</taxon>
        <taxon>Bacilli</taxon>
        <taxon>Lactobacillales</taxon>
        <taxon>Aerococcaceae</taxon>
        <taxon>Fundicoccus</taxon>
    </lineage>
</organism>
<dbReference type="GO" id="GO:0008360">
    <property type="term" value="P:regulation of cell shape"/>
    <property type="evidence" value="ECO:0007669"/>
    <property type="project" value="UniProtKB-KW"/>
</dbReference>
<keyword evidence="4 8" id="KW-0573">Peptidoglycan synthesis</keyword>
<dbReference type="FunFam" id="3.40.50.1860:FF:000002">
    <property type="entry name" value="Glutamate racemase"/>
    <property type="match status" value="1"/>
</dbReference>
<dbReference type="GO" id="GO:0042802">
    <property type="term" value="F:identical protein binding"/>
    <property type="evidence" value="ECO:0007669"/>
    <property type="project" value="UniProtKB-ARBA"/>
</dbReference>
<evidence type="ECO:0000256" key="8">
    <source>
        <dbReference type="HAMAP-Rule" id="MF_00258"/>
    </source>
</evidence>
<reference evidence="11 13" key="1">
    <citation type="submission" date="2019-11" db="EMBL/GenBank/DDBJ databases">
        <title>Characterisation of Fundicoccus ignavus gen. nov. sp. nov., a novel genus of the family Aerococcaceae from bulk tank milk.</title>
        <authorList>
            <person name="Siebert A."/>
            <person name="Huptas C."/>
            <person name="Wenning M."/>
            <person name="Scherer S."/>
            <person name="Doll E.V."/>
        </authorList>
    </citation>
    <scope>NUCLEOTIDE SEQUENCE [LARGE SCALE GENOMIC DNA]</scope>
    <source>
        <strain evidence="11 13">DSM 109652</strain>
    </source>
</reference>
<dbReference type="AlphaFoldDB" id="A0A6I2GX85"/>
<comment type="similarity">
    <text evidence="8">Belongs to the aspartate/glutamate racemases family.</text>
</comment>
<comment type="pathway">
    <text evidence="8">Cell wall biogenesis; peptidoglycan biosynthesis.</text>
</comment>
<evidence type="ECO:0000313" key="11">
    <source>
        <dbReference type="EMBL" id="MRJ46390.1"/>
    </source>
</evidence>
<feature type="binding site" evidence="8">
    <location>
        <begin position="42"/>
        <end position="43"/>
    </location>
    <ligand>
        <name>substrate</name>
    </ligand>
</feature>
<dbReference type="EMBL" id="WJQT01000002">
    <property type="protein sequence ID" value="MRJ46390.1"/>
    <property type="molecule type" value="Genomic_DNA"/>
</dbReference>
<keyword evidence="5 8" id="KW-0413">Isomerase</keyword>
<dbReference type="PANTHER" id="PTHR21198">
    <property type="entry name" value="GLUTAMATE RACEMASE"/>
    <property type="match status" value="1"/>
</dbReference>
<dbReference type="RefSeq" id="WP_153831499.1">
    <property type="nucleotide sequence ID" value="NZ_WJQR01000013.1"/>
</dbReference>
<dbReference type="HAMAP" id="MF_00258">
    <property type="entry name" value="Glu_racemase"/>
    <property type="match status" value="1"/>
</dbReference>
<dbReference type="NCBIfam" id="TIGR00067">
    <property type="entry name" value="glut_race"/>
    <property type="match status" value="1"/>
</dbReference>
<gene>
    <name evidence="10" type="primary">racE</name>
    <name evidence="8" type="synonym">murI</name>
    <name evidence="11" type="ORF">GF867_02250</name>
    <name evidence="10" type="ORF">GIY09_03490</name>
    <name evidence="9" type="ORF">GIY11_11075</name>
</gene>
<evidence type="ECO:0000313" key="12">
    <source>
        <dbReference type="Proteomes" id="UP000430975"/>
    </source>
</evidence>
<comment type="caution">
    <text evidence="10">The sequence shown here is derived from an EMBL/GenBank/DDBJ whole genome shotgun (WGS) entry which is preliminary data.</text>
</comment>
<keyword evidence="3 8" id="KW-0133">Cell shape</keyword>
<dbReference type="InterPro" id="IPR001920">
    <property type="entry name" value="Asp/Glu_race"/>
</dbReference>
<evidence type="ECO:0000256" key="4">
    <source>
        <dbReference type="ARBA" id="ARBA00022984"/>
    </source>
</evidence>
<dbReference type="EMBL" id="WJQS01000002">
    <property type="protein sequence ID" value="MRI84963.1"/>
    <property type="molecule type" value="Genomic_DNA"/>
</dbReference>
<dbReference type="Proteomes" id="UP000469870">
    <property type="component" value="Unassembled WGS sequence"/>
</dbReference>
<dbReference type="Gene3D" id="3.40.50.1860">
    <property type="match status" value="2"/>
</dbReference>
<dbReference type="Proteomes" id="UP000440066">
    <property type="component" value="Unassembled WGS sequence"/>
</dbReference>
<keyword evidence="6 8" id="KW-0961">Cell wall biogenesis/degradation</keyword>
<dbReference type="PANTHER" id="PTHR21198:SF2">
    <property type="entry name" value="GLUTAMATE RACEMASE"/>
    <property type="match status" value="1"/>
</dbReference>
<dbReference type="GO" id="GO:0009252">
    <property type="term" value="P:peptidoglycan biosynthetic process"/>
    <property type="evidence" value="ECO:0007669"/>
    <property type="project" value="UniProtKB-UniRule"/>
</dbReference>
<evidence type="ECO:0000256" key="7">
    <source>
        <dbReference type="ARBA" id="ARBA00070053"/>
    </source>
</evidence>
<feature type="active site" description="Proton donor/acceptor" evidence="8">
    <location>
        <position position="184"/>
    </location>
</feature>
<feature type="binding site" evidence="8">
    <location>
        <begin position="185"/>
        <end position="186"/>
    </location>
    <ligand>
        <name>substrate</name>
    </ligand>
</feature>
<comment type="catalytic activity">
    <reaction evidence="1 8">
        <text>L-glutamate = D-glutamate</text>
        <dbReference type="Rhea" id="RHEA:12813"/>
        <dbReference type="ChEBI" id="CHEBI:29985"/>
        <dbReference type="ChEBI" id="CHEBI:29986"/>
        <dbReference type="EC" id="5.1.1.3"/>
    </reaction>
</comment>
<dbReference type="PROSITE" id="PS00924">
    <property type="entry name" value="ASP_GLU_RACEMASE_2"/>
    <property type="match status" value="1"/>
</dbReference>